<dbReference type="PROSITE" id="PS50005">
    <property type="entry name" value="TPR"/>
    <property type="match status" value="3"/>
</dbReference>
<organism evidence="3 4">
    <name type="scientific">Entomomonas asaccharolytica</name>
    <dbReference type="NCBI Taxonomy" id="2785331"/>
    <lineage>
        <taxon>Bacteria</taxon>
        <taxon>Pseudomonadati</taxon>
        <taxon>Pseudomonadota</taxon>
        <taxon>Gammaproteobacteria</taxon>
        <taxon>Pseudomonadales</taxon>
        <taxon>Pseudomonadaceae</taxon>
        <taxon>Entomomonas</taxon>
    </lineage>
</organism>
<sequence>MQIVNRLLKILLLTMSCLIITACVTEVDGRKGPLQTEKGRKEAIQAYIDLAVGYVREGQTEQAKQPLLDALKLDPSSADANATMAYIFQIEKDPKLAEEYFKKALSAAPDNARILNNYGVFLFQQNRLPEAKQVFLKASQDNFYSGRSMIFENLGFISVQQKDLKAADEYFQRALLLNRDRVGSILALANVHYLQGDYATASRYYNSFVAAVEGRQSPQSLLLGIRLSNALNDRVKAASYASQLEQLYPSSAEYREYKAGRK</sequence>
<dbReference type="Proteomes" id="UP000595278">
    <property type="component" value="Chromosome"/>
</dbReference>
<feature type="repeat" description="TPR" evidence="1">
    <location>
        <begin position="44"/>
        <end position="77"/>
    </location>
</feature>
<evidence type="ECO:0000256" key="2">
    <source>
        <dbReference type="SAM" id="SignalP"/>
    </source>
</evidence>
<dbReference type="Pfam" id="PF14559">
    <property type="entry name" value="TPR_19"/>
    <property type="match status" value="1"/>
</dbReference>
<keyword evidence="2" id="KW-0732">Signal</keyword>
<accession>A0A974NDQ1</accession>
<gene>
    <name evidence="3" type="primary">pilW</name>
    <name evidence="3" type="ORF">JHT90_09395</name>
</gene>
<dbReference type="PROSITE" id="PS51257">
    <property type="entry name" value="PROKAR_LIPOPROTEIN"/>
    <property type="match status" value="1"/>
</dbReference>
<proteinExistence type="predicted"/>
<dbReference type="SMART" id="SM00028">
    <property type="entry name" value="TPR"/>
    <property type="match status" value="4"/>
</dbReference>
<dbReference type="AlphaFoldDB" id="A0A974NDQ1"/>
<protein>
    <submittedName>
        <fullName evidence="3">Type IV pilus biogenesis/stability protein PilW</fullName>
    </submittedName>
</protein>
<dbReference type="NCBIfam" id="TIGR02521">
    <property type="entry name" value="type_IV_pilW"/>
    <property type="match status" value="1"/>
</dbReference>
<dbReference type="PANTHER" id="PTHR44216">
    <property type="entry name" value="PROTEIN O-MANNOSYL-TRANSFERASE TMTC2"/>
    <property type="match status" value="1"/>
</dbReference>
<dbReference type="Gene3D" id="1.25.40.10">
    <property type="entry name" value="Tetratricopeptide repeat domain"/>
    <property type="match status" value="1"/>
</dbReference>
<evidence type="ECO:0000313" key="4">
    <source>
        <dbReference type="Proteomes" id="UP000595278"/>
    </source>
</evidence>
<feature type="signal peptide" evidence="2">
    <location>
        <begin position="1"/>
        <end position="22"/>
    </location>
</feature>
<dbReference type="InterPro" id="IPR013360">
    <property type="entry name" value="Pilus_4_PilW"/>
</dbReference>
<dbReference type="RefSeq" id="WP_201090520.1">
    <property type="nucleotide sequence ID" value="NZ_CP067393.1"/>
</dbReference>
<evidence type="ECO:0000313" key="3">
    <source>
        <dbReference type="EMBL" id="QQP84623.1"/>
    </source>
</evidence>
<dbReference type="PANTHER" id="PTHR44216:SF3">
    <property type="entry name" value="PROTEIN O-MANNOSYL-TRANSFERASE TMTC2"/>
    <property type="match status" value="1"/>
</dbReference>
<keyword evidence="1" id="KW-0802">TPR repeat</keyword>
<dbReference type="InterPro" id="IPR052384">
    <property type="entry name" value="TMTC_O-mannosyltransferase"/>
</dbReference>
<dbReference type="SUPFAM" id="SSF81901">
    <property type="entry name" value="HCP-like"/>
    <property type="match status" value="1"/>
</dbReference>
<evidence type="ECO:0000256" key="1">
    <source>
        <dbReference type="PROSITE-ProRule" id="PRU00339"/>
    </source>
</evidence>
<dbReference type="EMBL" id="CP067393">
    <property type="protein sequence ID" value="QQP84623.1"/>
    <property type="molecule type" value="Genomic_DNA"/>
</dbReference>
<feature type="repeat" description="TPR" evidence="1">
    <location>
        <begin position="78"/>
        <end position="111"/>
    </location>
</feature>
<feature type="repeat" description="TPR" evidence="1">
    <location>
        <begin position="148"/>
        <end position="181"/>
    </location>
</feature>
<feature type="chain" id="PRO_5037892019" evidence="2">
    <location>
        <begin position="23"/>
        <end position="262"/>
    </location>
</feature>
<dbReference type="KEGG" id="eaz:JHT90_09395"/>
<reference evidence="3 4" key="1">
    <citation type="submission" date="2021-01" db="EMBL/GenBank/DDBJ databases">
        <title>Entomomonas sp. F2A isolated from a house cricket (Acheta domesticus).</title>
        <authorList>
            <person name="Spergser J."/>
            <person name="Busse H.-J."/>
        </authorList>
    </citation>
    <scope>NUCLEOTIDE SEQUENCE [LARGE SCALE GENOMIC DNA]</scope>
    <source>
        <strain evidence="3 4">F2A</strain>
    </source>
</reference>
<dbReference type="InterPro" id="IPR011990">
    <property type="entry name" value="TPR-like_helical_dom_sf"/>
</dbReference>
<keyword evidence="4" id="KW-1185">Reference proteome</keyword>
<dbReference type="Pfam" id="PF13181">
    <property type="entry name" value="TPR_8"/>
    <property type="match status" value="1"/>
</dbReference>
<name>A0A974NDQ1_9GAMM</name>
<dbReference type="InterPro" id="IPR019734">
    <property type="entry name" value="TPR_rpt"/>
</dbReference>